<dbReference type="InterPro" id="IPR024294">
    <property type="entry name" value="DUF3810"/>
</dbReference>
<dbReference type="AlphaFoldDB" id="A0A327WK02"/>
<dbReference type="OrthoDB" id="1048788at2"/>
<dbReference type="Pfam" id="PF12725">
    <property type="entry name" value="DUF3810"/>
    <property type="match status" value="1"/>
</dbReference>
<dbReference type="Proteomes" id="UP000249819">
    <property type="component" value="Unassembled WGS sequence"/>
</dbReference>
<proteinExistence type="predicted"/>
<organism evidence="2 3">
    <name type="scientific">Chitinophaga dinghuensis</name>
    <dbReference type="NCBI Taxonomy" id="1539050"/>
    <lineage>
        <taxon>Bacteria</taxon>
        <taxon>Pseudomonadati</taxon>
        <taxon>Bacteroidota</taxon>
        <taxon>Chitinophagia</taxon>
        <taxon>Chitinophagales</taxon>
        <taxon>Chitinophagaceae</taxon>
        <taxon>Chitinophaga</taxon>
    </lineage>
</organism>
<name>A0A327WK02_9BACT</name>
<comment type="caution">
    <text evidence="2">The sequence shown here is derived from an EMBL/GenBank/DDBJ whole genome shotgun (WGS) entry which is preliminary data.</text>
</comment>
<reference evidence="2 3" key="1">
    <citation type="submission" date="2018-06" db="EMBL/GenBank/DDBJ databases">
        <title>Genomic Encyclopedia of Archaeal and Bacterial Type Strains, Phase II (KMG-II): from individual species to whole genera.</title>
        <authorList>
            <person name="Goeker M."/>
        </authorList>
    </citation>
    <scope>NUCLEOTIDE SEQUENCE [LARGE SCALE GENOMIC DNA]</scope>
    <source>
        <strain evidence="2 3">DSM 29821</strain>
    </source>
</reference>
<keyword evidence="3" id="KW-1185">Reference proteome</keyword>
<dbReference type="EMBL" id="QLMA01000001">
    <property type="protein sequence ID" value="RAJ88124.1"/>
    <property type="molecule type" value="Genomic_DNA"/>
</dbReference>
<keyword evidence="1" id="KW-1133">Transmembrane helix</keyword>
<sequence length="361" mass="41617">MELKTKIRVKVIRIVLTLTAILLLKGLMGWSSRFGYFYFNGWYKWTSAVFRQLTGIVPFSVGDVIYTLWIITGIFYLLKLCYKLIRMEWAMAGYQALKGIHALLNLFLAFLVLWGLNYERQPLTPDTRLVSGPYNTDQLYRLSDTLVQLVNRDKLLLGDTGSVTGPDTSTVPVFKRAVMAYDAAAGRWPAFRYEHPSIKKALFGEWLNYTGTTGYLNPWTNEAQVNTASPEVMLPFITCHEIAHQLGYAPEEDANFVGYLAATSTTDSRFRYSANLEMFLYSVRQLSWRDTTLASQVWHKAVPGVRKDYKAIVQFYRKYEGKVDDYSAMFYDQYLKANKQLKGIRSYSEVTGWLITYFDIR</sequence>
<accession>A0A327WK02</accession>
<keyword evidence="1" id="KW-0812">Transmembrane</keyword>
<evidence type="ECO:0000313" key="2">
    <source>
        <dbReference type="EMBL" id="RAJ88124.1"/>
    </source>
</evidence>
<dbReference type="RefSeq" id="WP_111590773.1">
    <property type="nucleotide sequence ID" value="NZ_QLMA01000001.1"/>
</dbReference>
<gene>
    <name evidence="2" type="ORF">CLV59_101891</name>
</gene>
<feature type="transmembrane region" description="Helical" evidence="1">
    <location>
        <begin position="99"/>
        <end position="116"/>
    </location>
</feature>
<protein>
    <submittedName>
        <fullName evidence="2">Uncharacterized protein DUF3810</fullName>
    </submittedName>
</protein>
<feature type="transmembrane region" description="Helical" evidence="1">
    <location>
        <begin position="53"/>
        <end position="78"/>
    </location>
</feature>
<evidence type="ECO:0000313" key="3">
    <source>
        <dbReference type="Proteomes" id="UP000249819"/>
    </source>
</evidence>
<evidence type="ECO:0000256" key="1">
    <source>
        <dbReference type="SAM" id="Phobius"/>
    </source>
</evidence>
<keyword evidence="1" id="KW-0472">Membrane</keyword>